<evidence type="ECO:0000256" key="6">
    <source>
        <dbReference type="ARBA" id="ARBA00023274"/>
    </source>
</evidence>
<dbReference type="InterPro" id="IPR036838">
    <property type="entry name" value="Ribosomal_uS10_dom_sf"/>
</dbReference>
<dbReference type="Pfam" id="PF00338">
    <property type="entry name" value="Ribosomal_S10"/>
    <property type="match status" value="1"/>
</dbReference>
<keyword evidence="7" id="KW-0906">Nuclear pore complex</keyword>
<dbReference type="InterPro" id="IPR007231">
    <property type="entry name" value="Nucleoporin_int_Nup93/Nic96"/>
</dbReference>
<evidence type="ECO:0000256" key="8">
    <source>
        <dbReference type="SAM" id="MobiDB-lite"/>
    </source>
</evidence>
<comment type="similarity">
    <text evidence="3 7">Belongs to the nucleoporin interacting component (NIC) family.</text>
</comment>
<evidence type="ECO:0000259" key="9">
    <source>
        <dbReference type="SMART" id="SM01403"/>
    </source>
</evidence>
<dbReference type="InterPro" id="IPR001848">
    <property type="entry name" value="Ribosomal_uS10"/>
</dbReference>
<comment type="similarity">
    <text evidence="2">Belongs to the universal ribosomal protein uS10 family.</text>
</comment>
<dbReference type="GO" id="GO:0006606">
    <property type="term" value="P:protein import into nucleus"/>
    <property type="evidence" value="ECO:0007669"/>
    <property type="project" value="TreeGrafter"/>
</dbReference>
<evidence type="ECO:0000256" key="1">
    <source>
        <dbReference type="ARBA" id="ARBA00004259"/>
    </source>
</evidence>
<dbReference type="InterPro" id="IPR027486">
    <property type="entry name" value="Ribosomal_uS10_dom"/>
</dbReference>
<dbReference type="GO" id="GO:1990904">
    <property type="term" value="C:ribonucleoprotein complex"/>
    <property type="evidence" value="ECO:0007669"/>
    <property type="project" value="UniProtKB-KW"/>
</dbReference>
<accession>A0A835JFJ9</accession>
<comment type="caution">
    <text evidence="10">The sequence shown here is derived from an EMBL/GenBank/DDBJ whole genome shotgun (WGS) entry which is preliminary data.</text>
</comment>
<evidence type="ECO:0000313" key="10">
    <source>
        <dbReference type="EMBL" id="KAF9667439.1"/>
    </source>
</evidence>
<gene>
    <name evidence="10" type="ORF">SADUNF_Sadunf15G0023200</name>
</gene>
<dbReference type="EMBL" id="JADGMS010000015">
    <property type="protein sequence ID" value="KAF9667439.1"/>
    <property type="molecule type" value="Genomic_DNA"/>
</dbReference>
<organism evidence="10 11">
    <name type="scientific">Salix dunnii</name>
    <dbReference type="NCBI Taxonomy" id="1413687"/>
    <lineage>
        <taxon>Eukaryota</taxon>
        <taxon>Viridiplantae</taxon>
        <taxon>Streptophyta</taxon>
        <taxon>Embryophyta</taxon>
        <taxon>Tracheophyta</taxon>
        <taxon>Spermatophyta</taxon>
        <taxon>Magnoliopsida</taxon>
        <taxon>eudicotyledons</taxon>
        <taxon>Gunneridae</taxon>
        <taxon>Pentapetalae</taxon>
        <taxon>rosids</taxon>
        <taxon>fabids</taxon>
        <taxon>Malpighiales</taxon>
        <taxon>Salicaceae</taxon>
        <taxon>Saliceae</taxon>
        <taxon>Salix</taxon>
    </lineage>
</organism>
<keyword evidence="7" id="KW-0813">Transport</keyword>
<evidence type="ECO:0000256" key="7">
    <source>
        <dbReference type="RuleBase" id="RU364035"/>
    </source>
</evidence>
<keyword evidence="7" id="KW-0472">Membrane</keyword>
<evidence type="ECO:0000313" key="11">
    <source>
        <dbReference type="Proteomes" id="UP000657918"/>
    </source>
</evidence>
<dbReference type="Pfam" id="PF04097">
    <property type="entry name" value="Nic96"/>
    <property type="match status" value="1"/>
</dbReference>
<dbReference type="GO" id="GO:0017056">
    <property type="term" value="F:structural constituent of nuclear pore"/>
    <property type="evidence" value="ECO:0007669"/>
    <property type="project" value="InterPro"/>
</dbReference>
<evidence type="ECO:0000256" key="3">
    <source>
        <dbReference type="ARBA" id="ARBA00010186"/>
    </source>
</evidence>
<dbReference type="GO" id="GO:0003735">
    <property type="term" value="F:structural constituent of ribosome"/>
    <property type="evidence" value="ECO:0007669"/>
    <property type="project" value="InterPro"/>
</dbReference>
<feature type="region of interest" description="Disordered" evidence="8">
    <location>
        <begin position="382"/>
        <end position="402"/>
    </location>
</feature>
<protein>
    <recommendedName>
        <fullName evidence="7">Nuclear pore protein</fullName>
    </recommendedName>
</protein>
<comment type="subcellular location">
    <subcellularLocation>
        <location evidence="1">Nucleus envelope</location>
    </subcellularLocation>
    <subcellularLocation>
        <location evidence="7">Nucleus</location>
        <location evidence="7">Nuclear pore complex</location>
    </subcellularLocation>
</comment>
<dbReference type="GO" id="GO:0006412">
    <property type="term" value="P:translation"/>
    <property type="evidence" value="ECO:0007669"/>
    <property type="project" value="InterPro"/>
</dbReference>
<proteinExistence type="inferred from homology"/>
<keyword evidence="7" id="KW-0653">Protein transport</keyword>
<dbReference type="GO" id="GO:0005840">
    <property type="term" value="C:ribosome"/>
    <property type="evidence" value="ECO:0007669"/>
    <property type="project" value="UniProtKB-KW"/>
</dbReference>
<keyword evidence="6" id="KW-0687">Ribonucleoprotein</keyword>
<keyword evidence="5 7" id="KW-0539">Nucleus</keyword>
<keyword evidence="7" id="KW-0811">Translocation</keyword>
<reference evidence="10 11" key="1">
    <citation type="submission" date="2020-10" db="EMBL/GenBank/DDBJ databases">
        <title>Plant Genome Project.</title>
        <authorList>
            <person name="Zhang R.-G."/>
        </authorList>
    </citation>
    <scope>NUCLEOTIDE SEQUENCE [LARGE SCALE GENOMIC DNA]</scope>
    <source>
        <strain evidence="10">FAFU-HL-1</strain>
        <tissue evidence="10">Leaf</tissue>
    </source>
</reference>
<feature type="domain" description="Small ribosomal subunit protein uS10" evidence="9">
    <location>
        <begin position="409"/>
        <end position="497"/>
    </location>
</feature>
<keyword evidence="11" id="KW-1185">Reference proteome</keyword>
<dbReference type="GO" id="GO:0005643">
    <property type="term" value="C:nuclear pore"/>
    <property type="evidence" value="ECO:0007669"/>
    <property type="project" value="UniProtKB-SubCell"/>
</dbReference>
<dbReference type="SMART" id="SM01403">
    <property type="entry name" value="Ribosomal_S10"/>
    <property type="match status" value="1"/>
</dbReference>
<dbReference type="GO" id="GO:0016973">
    <property type="term" value="P:poly(A)+ mRNA export from nucleus"/>
    <property type="evidence" value="ECO:0007669"/>
    <property type="project" value="TreeGrafter"/>
</dbReference>
<dbReference type="PRINTS" id="PR00971">
    <property type="entry name" value="RIBOSOMALS10"/>
</dbReference>
<dbReference type="PANTHER" id="PTHR11225:SF4">
    <property type="entry name" value="NUCLEAR PORE COMPLEX PROTEIN NUP93"/>
    <property type="match status" value="1"/>
</dbReference>
<evidence type="ECO:0000256" key="5">
    <source>
        <dbReference type="ARBA" id="ARBA00023242"/>
    </source>
</evidence>
<dbReference type="Proteomes" id="UP000657918">
    <property type="component" value="Unassembled WGS sequence"/>
</dbReference>
<dbReference type="Gene3D" id="3.30.70.600">
    <property type="entry name" value="Ribosomal protein S10 domain"/>
    <property type="match status" value="1"/>
</dbReference>
<dbReference type="AlphaFoldDB" id="A0A835JFJ9"/>
<name>A0A835JFJ9_9ROSI</name>
<keyword evidence="7" id="KW-0509">mRNA transport</keyword>
<keyword evidence="4" id="KW-0689">Ribosomal protein</keyword>
<dbReference type="PANTHER" id="PTHR11225">
    <property type="entry name" value="NUCLEAR PORE COMPLEX PROTEIN NUP93 NUCLEOPORIN NUP93 DEAD EYE PROTEIN"/>
    <property type="match status" value="1"/>
</dbReference>
<evidence type="ECO:0000256" key="4">
    <source>
        <dbReference type="ARBA" id="ARBA00022980"/>
    </source>
</evidence>
<evidence type="ECO:0000256" key="2">
    <source>
        <dbReference type="ARBA" id="ARBA00007102"/>
    </source>
</evidence>
<dbReference type="SUPFAM" id="SSF54999">
    <property type="entry name" value="Ribosomal protein S10"/>
    <property type="match status" value="1"/>
</dbReference>
<sequence>MDAYAEVSSIIRQYGSAYLHHGNLSMALEYYAQAAATVGGGETSWTGRGPRGAGEEGELTRFLTDSKARQQFLLEAARKCQEAGLDEKSIEIQKRVGAFSMALDTINKCLSEAICALSRGGLDGESRRAGLINSGNEILETFKYYPNERLEVLETLILKAISEAPEASTSCFQERDHVLEQETVLRQLEAILSVHKMARAGHYLDALRELAKLPFLPLGPRVPDVIVDALQNLSPHVQACVPDLLKVALTCLDNVTDSDGSLRAMRAKILMLLCKCYFACDLFEIAYKRNGSFEGYSFVGRVAIDRGIAREIKERKKSEREKCQDKLYRFFLQGFHPFLTQNLALSRRLHHHHHQCLLTRRIVIVARCIFVMVLEESGTKMPAISSSSGRNAGGHQEEKPPKAMTTKICIAIRSFEDLVPGNTISGLPADVRKIRLPESRVLYTVLRSPHVDKKSREQFEMRMKKQLLVAKVQSHELRNKYFWLKRQRIFGAQYEIQFHCKTRMDKDKLQKLLP</sequence>
<dbReference type="OrthoDB" id="366214at2759"/>